<evidence type="ECO:0000313" key="3">
    <source>
        <dbReference type="EMBL" id="MBE7369975.1"/>
    </source>
</evidence>
<accession>A0ABR9S8X8</accession>
<dbReference type="Gene3D" id="3.10.450.40">
    <property type="match status" value="1"/>
</dbReference>
<feature type="signal peptide" evidence="1">
    <location>
        <begin position="1"/>
        <end position="23"/>
    </location>
</feature>
<comment type="caution">
    <text evidence="3">The sequence shown here is derived from an EMBL/GenBank/DDBJ whole genome shotgun (WGS) entry which is preliminary data.</text>
</comment>
<sequence length="89" mass="9568">MRKTLFTASCIAFALSAGSPAWAADKDETLPVTQLVAAIQAAVAAHPGNVKEVEVKKQKDRMLVEVEIYAADGKKQEVKVDAQTSQVVR</sequence>
<dbReference type="EMBL" id="JADDIV010000006">
    <property type="protein sequence ID" value="MBE7369975.1"/>
    <property type="molecule type" value="Genomic_DNA"/>
</dbReference>
<evidence type="ECO:0000259" key="2">
    <source>
        <dbReference type="Pfam" id="PF13670"/>
    </source>
</evidence>
<dbReference type="Pfam" id="PF13670">
    <property type="entry name" value="PepSY_2"/>
    <property type="match status" value="1"/>
</dbReference>
<feature type="domain" description="PepSY" evidence="2">
    <location>
        <begin position="11"/>
        <end position="89"/>
    </location>
</feature>
<feature type="chain" id="PRO_5045636803" evidence="1">
    <location>
        <begin position="24"/>
        <end position="89"/>
    </location>
</feature>
<proteinExistence type="predicted"/>
<name>A0ABR9S8X8_9BURK</name>
<dbReference type="RefSeq" id="WP_193678600.1">
    <property type="nucleotide sequence ID" value="NZ_JADDIV010000006.1"/>
</dbReference>
<protein>
    <submittedName>
        <fullName evidence="3">PepSY domain-containing protein</fullName>
    </submittedName>
</protein>
<evidence type="ECO:0000313" key="4">
    <source>
        <dbReference type="Proteomes" id="UP000806285"/>
    </source>
</evidence>
<reference evidence="3 4" key="1">
    <citation type="submission" date="2020-10" db="EMBL/GenBank/DDBJ databases">
        <title>Ramlibacter sp. HM2 16S ribosomal RNA gene Genome sequencing and assembly.</title>
        <authorList>
            <person name="Kang M."/>
        </authorList>
    </citation>
    <scope>NUCLEOTIDE SEQUENCE [LARGE SCALE GENOMIC DNA]</scope>
    <source>
        <strain evidence="3 4">HM2</strain>
    </source>
</reference>
<gene>
    <name evidence="3" type="ORF">IM787_20600</name>
</gene>
<dbReference type="Proteomes" id="UP000806285">
    <property type="component" value="Unassembled WGS sequence"/>
</dbReference>
<organism evidence="3 4">
    <name type="scientific">Ramlibacter pallidus</name>
    <dbReference type="NCBI Taxonomy" id="2780087"/>
    <lineage>
        <taxon>Bacteria</taxon>
        <taxon>Pseudomonadati</taxon>
        <taxon>Pseudomonadota</taxon>
        <taxon>Betaproteobacteria</taxon>
        <taxon>Burkholderiales</taxon>
        <taxon>Comamonadaceae</taxon>
        <taxon>Ramlibacter</taxon>
    </lineage>
</organism>
<keyword evidence="1" id="KW-0732">Signal</keyword>
<keyword evidence="4" id="KW-1185">Reference proteome</keyword>
<evidence type="ECO:0000256" key="1">
    <source>
        <dbReference type="SAM" id="SignalP"/>
    </source>
</evidence>
<dbReference type="InterPro" id="IPR025711">
    <property type="entry name" value="PepSY"/>
</dbReference>